<dbReference type="EMBL" id="AP018052">
    <property type="protein sequence ID" value="BAZ94936.1"/>
    <property type="molecule type" value="Genomic_DNA"/>
</dbReference>
<gene>
    <name evidence="1" type="ORF">FOKN1_2565</name>
</gene>
<proteinExistence type="predicted"/>
<keyword evidence="2" id="KW-1185">Reference proteome</keyword>
<dbReference type="Proteomes" id="UP000218765">
    <property type="component" value="Chromosome"/>
</dbReference>
<evidence type="ECO:0000313" key="1">
    <source>
        <dbReference type="EMBL" id="BAZ94936.1"/>
    </source>
</evidence>
<dbReference type="KEGG" id="ttc:FOKN1_2565"/>
<sequence>MATPGWGVTLIWLLLGLTWLLPVGAEAQGRLWRISAAGVEPSYLFGTMHSEHPEVTRLPPAVERAFVGSERLVLEMVLDQTAMLSTAQAGLFESGRDLEDVLPPALYRRTVEAMADYGVPEPVLRRFKPWMIFSTLMLPRSRTGMFLDLRLYQQAVAADKPVAGLETAAEQIAVFDGMSMADQISILRDTLDNLERFDAWFEEMRRVYLSGDLDALARFSDGMMSDIDPALAQRFQRRFVSERNHRMVERLQPLLRQGGAFVAVGALHLPGEDGIIALLREAGYEVRREE</sequence>
<dbReference type="CDD" id="cd14789">
    <property type="entry name" value="Tiki"/>
    <property type="match status" value="1"/>
</dbReference>
<protein>
    <recommendedName>
        <fullName evidence="3">TraB/GumN family protein</fullName>
    </recommendedName>
</protein>
<dbReference type="Pfam" id="PF01963">
    <property type="entry name" value="TraB_PrgY_gumN"/>
    <property type="match status" value="1"/>
</dbReference>
<organism evidence="1 2">
    <name type="scientific">Thiohalobacter thiocyanaticus</name>
    <dbReference type="NCBI Taxonomy" id="585455"/>
    <lineage>
        <taxon>Bacteria</taxon>
        <taxon>Pseudomonadati</taxon>
        <taxon>Pseudomonadota</taxon>
        <taxon>Gammaproteobacteria</taxon>
        <taxon>Thiohalobacterales</taxon>
        <taxon>Thiohalobacteraceae</taxon>
        <taxon>Thiohalobacter</taxon>
    </lineage>
</organism>
<dbReference type="InterPro" id="IPR047111">
    <property type="entry name" value="YbaP-like"/>
</dbReference>
<dbReference type="PANTHER" id="PTHR40590">
    <property type="entry name" value="CYTOPLASMIC PROTEIN-RELATED"/>
    <property type="match status" value="1"/>
</dbReference>
<dbReference type="PANTHER" id="PTHR40590:SF1">
    <property type="entry name" value="CYTOPLASMIC PROTEIN"/>
    <property type="match status" value="1"/>
</dbReference>
<reference evidence="1 2" key="1">
    <citation type="submission" date="2017-05" db="EMBL/GenBank/DDBJ databases">
        <title>Thiocyanate degradation by Thiohalobacter thiocyanaticus FOKN1.</title>
        <authorList>
            <person name="Oshiki M."/>
            <person name="Fukushima T."/>
            <person name="Kawano S."/>
            <person name="Nakagawa J."/>
        </authorList>
    </citation>
    <scope>NUCLEOTIDE SEQUENCE [LARGE SCALE GENOMIC DNA]</scope>
    <source>
        <strain evidence="1 2">FOKN1</strain>
    </source>
</reference>
<dbReference type="InterPro" id="IPR002816">
    <property type="entry name" value="TraB/PrgY/GumN_fam"/>
</dbReference>
<dbReference type="AlphaFoldDB" id="A0A1Z4VTH3"/>
<name>A0A1Z4VTH3_9GAMM</name>
<accession>A0A1Z4VTH3</accession>
<evidence type="ECO:0000313" key="2">
    <source>
        <dbReference type="Proteomes" id="UP000218765"/>
    </source>
</evidence>
<evidence type="ECO:0008006" key="3">
    <source>
        <dbReference type="Google" id="ProtNLM"/>
    </source>
</evidence>